<dbReference type="GO" id="GO:1990904">
    <property type="term" value="C:ribonucleoprotein complex"/>
    <property type="evidence" value="ECO:0007669"/>
    <property type="project" value="UniProtKB-KW"/>
</dbReference>
<evidence type="ECO:0000313" key="7">
    <source>
        <dbReference type="EMBL" id="OGK30040.1"/>
    </source>
</evidence>
<evidence type="ECO:0000256" key="6">
    <source>
        <dbReference type="SAM" id="Coils"/>
    </source>
</evidence>
<evidence type="ECO:0000256" key="1">
    <source>
        <dbReference type="ARBA" id="ARBA00008889"/>
    </source>
</evidence>
<dbReference type="CDD" id="cd05797">
    <property type="entry name" value="Ribosomal_L10"/>
    <property type="match status" value="1"/>
</dbReference>
<keyword evidence="5" id="KW-0694">RNA-binding</keyword>
<dbReference type="GO" id="GO:0070180">
    <property type="term" value="F:large ribosomal subunit rRNA binding"/>
    <property type="evidence" value="ECO:0007669"/>
    <property type="project" value="UniProtKB-UniRule"/>
</dbReference>
<evidence type="ECO:0000256" key="5">
    <source>
        <dbReference type="HAMAP-Rule" id="MF_00362"/>
    </source>
</evidence>
<dbReference type="InterPro" id="IPR043141">
    <property type="entry name" value="Ribosomal_uL10-like_sf"/>
</dbReference>
<dbReference type="GO" id="GO:0006412">
    <property type="term" value="P:translation"/>
    <property type="evidence" value="ECO:0007669"/>
    <property type="project" value="UniProtKB-UniRule"/>
</dbReference>
<evidence type="ECO:0000256" key="4">
    <source>
        <dbReference type="ARBA" id="ARBA00035202"/>
    </source>
</evidence>
<reference evidence="7 8" key="1">
    <citation type="journal article" date="2016" name="Nat. Commun.">
        <title>Thousands of microbial genomes shed light on interconnected biogeochemical processes in an aquifer system.</title>
        <authorList>
            <person name="Anantharaman K."/>
            <person name="Brown C.T."/>
            <person name="Hug L.A."/>
            <person name="Sharon I."/>
            <person name="Castelle C.J."/>
            <person name="Probst A.J."/>
            <person name="Thomas B.C."/>
            <person name="Singh A."/>
            <person name="Wilkins M.J."/>
            <person name="Karaoz U."/>
            <person name="Brodie E.L."/>
            <person name="Williams K.H."/>
            <person name="Hubbard S.S."/>
            <person name="Banfield J.F."/>
        </authorList>
    </citation>
    <scope>NUCLEOTIDE SEQUENCE [LARGE SCALE GENOMIC DNA]</scope>
</reference>
<name>A0A1F7HFN0_9BACT</name>
<comment type="function">
    <text evidence="5">Forms part of the ribosomal stalk, playing a central role in the interaction of the ribosome with GTP-bound translation factors.</text>
</comment>
<proteinExistence type="inferred from homology"/>
<feature type="coiled-coil region" evidence="6">
    <location>
        <begin position="36"/>
        <end position="85"/>
    </location>
</feature>
<keyword evidence="5" id="KW-0699">rRNA-binding</keyword>
<sequence>MVNTKKKEQVDSLKEIIANSPNFALIGFGNIAHQNLEDLRKKIRKLSAKIKVVKNTLLSKSLSKLASEDKKYDEVRKQSENLKDKTALLSLDKDYSEALKAILEFSKTNENITFKFGLLDGEMYESEKLSKIASLPSIDQLISKLIYMFRYSSSKFYFTLKTPISKIINILKSDQLVSSNPKEVINNG</sequence>
<dbReference type="Pfam" id="PF00466">
    <property type="entry name" value="Ribosomal_L10"/>
    <property type="match status" value="1"/>
</dbReference>
<accession>A0A1F7HFN0</accession>
<keyword evidence="3 5" id="KW-0687">Ribonucleoprotein</keyword>
<dbReference type="InterPro" id="IPR022973">
    <property type="entry name" value="Ribosomal_uL10_bac"/>
</dbReference>
<dbReference type="SUPFAM" id="SSF160369">
    <property type="entry name" value="Ribosomal protein L10-like"/>
    <property type="match status" value="1"/>
</dbReference>
<comment type="subunit">
    <text evidence="5">Part of the ribosomal stalk of the 50S ribosomal subunit. The N-terminus interacts with L11 and the large rRNA to form the base of the stalk. The C-terminus forms an elongated spine to which L12 dimers bind in a sequential fashion forming a multimeric L10(L12)X complex.</text>
</comment>
<comment type="similarity">
    <text evidence="1 5">Belongs to the universal ribosomal protein uL10 family.</text>
</comment>
<comment type="caution">
    <text evidence="7">The sequence shown here is derived from an EMBL/GenBank/DDBJ whole genome shotgun (WGS) entry which is preliminary data.</text>
</comment>
<evidence type="ECO:0000256" key="3">
    <source>
        <dbReference type="ARBA" id="ARBA00023274"/>
    </source>
</evidence>
<evidence type="ECO:0000313" key="8">
    <source>
        <dbReference type="Proteomes" id="UP000177199"/>
    </source>
</evidence>
<dbReference type="Gene3D" id="3.30.70.1730">
    <property type="match status" value="1"/>
</dbReference>
<organism evidence="7 8">
    <name type="scientific">Candidatus Roizmanbacteria bacterium RIFCSPHIGHO2_12_FULL_33_9</name>
    <dbReference type="NCBI Taxonomy" id="1802045"/>
    <lineage>
        <taxon>Bacteria</taxon>
        <taxon>Candidatus Roizmaniibacteriota</taxon>
    </lineage>
</organism>
<dbReference type="InterPro" id="IPR001790">
    <property type="entry name" value="Ribosomal_uL10"/>
</dbReference>
<dbReference type="EMBL" id="MFZV01000053">
    <property type="protein sequence ID" value="OGK30040.1"/>
    <property type="molecule type" value="Genomic_DNA"/>
</dbReference>
<protein>
    <recommendedName>
        <fullName evidence="4 5">Large ribosomal subunit protein uL10</fullName>
    </recommendedName>
</protein>
<evidence type="ECO:0000256" key="2">
    <source>
        <dbReference type="ARBA" id="ARBA00022980"/>
    </source>
</evidence>
<keyword evidence="6" id="KW-0175">Coiled coil</keyword>
<dbReference type="NCBIfam" id="NF000955">
    <property type="entry name" value="PRK00099.1-1"/>
    <property type="match status" value="1"/>
</dbReference>
<dbReference type="PANTHER" id="PTHR11560">
    <property type="entry name" value="39S RIBOSOMAL PROTEIN L10, MITOCHONDRIAL"/>
    <property type="match status" value="1"/>
</dbReference>
<dbReference type="HAMAP" id="MF_00362">
    <property type="entry name" value="Ribosomal_uL10"/>
    <property type="match status" value="1"/>
</dbReference>
<dbReference type="AlphaFoldDB" id="A0A1F7HFN0"/>
<dbReference type="InterPro" id="IPR047865">
    <property type="entry name" value="Ribosomal_uL10_bac_type"/>
</dbReference>
<dbReference type="Proteomes" id="UP000177199">
    <property type="component" value="Unassembled WGS sequence"/>
</dbReference>
<gene>
    <name evidence="5" type="primary">rplJ</name>
    <name evidence="7" type="ORF">A3F29_03385</name>
</gene>
<dbReference type="GO" id="GO:0005840">
    <property type="term" value="C:ribosome"/>
    <property type="evidence" value="ECO:0007669"/>
    <property type="project" value="UniProtKB-KW"/>
</dbReference>
<keyword evidence="2 5" id="KW-0689">Ribosomal protein</keyword>